<dbReference type="EMBL" id="JBBPBK010000003">
    <property type="protein sequence ID" value="KAK9288640.1"/>
    <property type="molecule type" value="Genomic_DNA"/>
</dbReference>
<dbReference type="Proteomes" id="UP001415857">
    <property type="component" value="Unassembled WGS sequence"/>
</dbReference>
<keyword evidence="2" id="KW-1185">Reference proteome</keyword>
<evidence type="ECO:0000313" key="2">
    <source>
        <dbReference type="Proteomes" id="UP001415857"/>
    </source>
</evidence>
<organism evidence="1 2">
    <name type="scientific">Liquidambar formosana</name>
    <name type="common">Formosan gum</name>
    <dbReference type="NCBI Taxonomy" id="63359"/>
    <lineage>
        <taxon>Eukaryota</taxon>
        <taxon>Viridiplantae</taxon>
        <taxon>Streptophyta</taxon>
        <taxon>Embryophyta</taxon>
        <taxon>Tracheophyta</taxon>
        <taxon>Spermatophyta</taxon>
        <taxon>Magnoliopsida</taxon>
        <taxon>eudicotyledons</taxon>
        <taxon>Gunneridae</taxon>
        <taxon>Pentapetalae</taxon>
        <taxon>Saxifragales</taxon>
        <taxon>Altingiaceae</taxon>
        <taxon>Liquidambar</taxon>
    </lineage>
</organism>
<dbReference type="AlphaFoldDB" id="A0AAP0X7Z3"/>
<accession>A0AAP0X7Z3</accession>
<protein>
    <submittedName>
        <fullName evidence="1">Uncharacterized protein</fullName>
    </submittedName>
</protein>
<comment type="caution">
    <text evidence="1">The sequence shown here is derived from an EMBL/GenBank/DDBJ whole genome shotgun (WGS) entry which is preliminary data.</text>
</comment>
<name>A0AAP0X7Z3_LIQFO</name>
<evidence type="ECO:0000313" key="1">
    <source>
        <dbReference type="EMBL" id="KAK9288640.1"/>
    </source>
</evidence>
<proteinExistence type="predicted"/>
<sequence length="55" mass="5998">MALKLFNPLLFALRRTGEVSFGHLSQSSSRLANSLHPGVLVFMVNPVSSFIDPPT</sequence>
<gene>
    <name evidence="1" type="ORF">L1049_017100</name>
</gene>
<reference evidence="1 2" key="1">
    <citation type="journal article" date="2024" name="Plant J.">
        <title>Genome sequences and population genomics reveal climatic adaptation and genomic divergence between two closely related sweetgum species.</title>
        <authorList>
            <person name="Xu W.Q."/>
            <person name="Ren C.Q."/>
            <person name="Zhang X.Y."/>
            <person name="Comes H.P."/>
            <person name="Liu X.H."/>
            <person name="Li Y.G."/>
            <person name="Kettle C.J."/>
            <person name="Jalonen R."/>
            <person name="Gaisberger H."/>
            <person name="Ma Y.Z."/>
            <person name="Qiu Y.X."/>
        </authorList>
    </citation>
    <scope>NUCLEOTIDE SEQUENCE [LARGE SCALE GENOMIC DNA]</scope>
    <source>
        <strain evidence="1">Hangzhou</strain>
    </source>
</reference>